<dbReference type="Pfam" id="PF13149">
    <property type="entry name" value="Mfa_like_1"/>
    <property type="match status" value="1"/>
</dbReference>
<dbReference type="STRING" id="667015.Bacsa_1477"/>
<dbReference type="KEGG" id="bsa:Bacsa_1477"/>
<dbReference type="CDD" id="cd13121">
    <property type="entry name" value="BF2867_like_C"/>
    <property type="match status" value="1"/>
</dbReference>
<proteinExistence type="predicted"/>
<name>F0QZ20_PHOSB</name>
<gene>
    <name evidence="1" type="ordered locus">Bacsa_1477</name>
</gene>
<dbReference type="HOGENOM" id="CLU_609249_0_0_10"/>
<evidence type="ECO:0000313" key="1">
    <source>
        <dbReference type="EMBL" id="ADY36049.1"/>
    </source>
</evidence>
<protein>
    <recommendedName>
        <fullName evidence="3">Lipoprotein</fullName>
    </recommendedName>
</protein>
<evidence type="ECO:0000313" key="2">
    <source>
        <dbReference type="Proteomes" id="UP000007486"/>
    </source>
</evidence>
<dbReference type="Proteomes" id="UP000007486">
    <property type="component" value="Chromosome"/>
</dbReference>
<dbReference type="InterPro" id="IPR025049">
    <property type="entry name" value="Mfa-like_1"/>
</dbReference>
<dbReference type="PROSITE" id="PS51257">
    <property type="entry name" value="PROKAR_LIPOPROTEIN"/>
    <property type="match status" value="1"/>
</dbReference>
<dbReference type="EMBL" id="CP002530">
    <property type="protein sequence ID" value="ADY36049.1"/>
    <property type="molecule type" value="Genomic_DNA"/>
</dbReference>
<dbReference type="RefSeq" id="WP_013617480.1">
    <property type="nucleotide sequence ID" value="NC_015164.1"/>
</dbReference>
<dbReference type="eggNOG" id="ENOG5032FYB">
    <property type="taxonomic scope" value="Bacteria"/>
</dbReference>
<dbReference type="Gene3D" id="2.60.40.2630">
    <property type="match status" value="1"/>
</dbReference>
<evidence type="ECO:0008006" key="3">
    <source>
        <dbReference type="Google" id="ProtNLM"/>
    </source>
</evidence>
<sequence>MRLNQFVLPIAIGLALSACSEKDPVVQTQADSQPIALSASIDEGSQTSTRVTSGTIEEGTYYLSFANQNNPDELKSVQTLFENSIGYPWVYEEASGEGGNPQSYALNWNNVTTQGKSATFYLDNVNTETTSPTITLGEEYKASEYDAEANEKNDIVWDVVENVPYNTENISFTLTHRMSRVRVEIGYEGVEPPADPTYTVTLSGIKTTPADFNRTTGTVTPDDNSTDTITLLEEGVLTDEGYTPSWILPPQQVADNPELIVVVHEGNETTTYKGVLPDWMFPNSGDGKNEFVGEPVNLEFEAGKLLTIRVLLVEEVGKREILFLPAVVENWENIGELGQIISRQLGIYDADDWEEVVDAYNKNSSESNATLKRFGTYSGGKWTIYVFDYIGDADDTFTRFKNNNALNLNLSGYTVFGKTASNITDLFDEYTSSEDEETQTPTEGQEEQS</sequence>
<organism evidence="1 2">
    <name type="scientific">Phocaeicola salanitronis (strain DSM 18170 / JCM 13657 / CCUG 60908 / BL78)</name>
    <name type="common">Bacteroides salanitronis</name>
    <dbReference type="NCBI Taxonomy" id="667015"/>
    <lineage>
        <taxon>Bacteria</taxon>
        <taxon>Pseudomonadati</taxon>
        <taxon>Bacteroidota</taxon>
        <taxon>Bacteroidia</taxon>
        <taxon>Bacteroidales</taxon>
        <taxon>Bacteroidaceae</taxon>
        <taxon>Phocaeicola</taxon>
    </lineage>
</organism>
<keyword evidence="2" id="KW-1185">Reference proteome</keyword>
<reference evidence="1 2" key="1">
    <citation type="journal article" date="2011" name="Stand. Genomic Sci.">
        <title>Complete genome sequence of Bacteroides salanitronis type strain (BL78).</title>
        <authorList>
            <person name="Gronow S."/>
            <person name="Held B."/>
            <person name="Lucas S."/>
            <person name="Lapidus A."/>
            <person name="Del Rio T.G."/>
            <person name="Nolan M."/>
            <person name="Tice H."/>
            <person name="Deshpande S."/>
            <person name="Cheng J.F."/>
            <person name="Pitluck S."/>
            <person name="Liolios K."/>
            <person name="Pagani I."/>
            <person name="Ivanova N."/>
            <person name="Mavromatis K."/>
            <person name="Pati A."/>
            <person name="Tapia R."/>
            <person name="Han C."/>
            <person name="Goodwin L."/>
            <person name="Chen A."/>
            <person name="Palaniappan K."/>
            <person name="Land M."/>
            <person name="Hauser L."/>
            <person name="Chang Y.J."/>
            <person name="Jeffries C.D."/>
            <person name="Brambilla E.M."/>
            <person name="Rohde M."/>
            <person name="Goker M."/>
            <person name="Detter J.C."/>
            <person name="Woyke T."/>
            <person name="Bristow J."/>
            <person name="Markowitz V."/>
            <person name="Hugenholtz P."/>
            <person name="Kyrpides N.C."/>
            <person name="Klenk H.P."/>
            <person name="Eisen J.A."/>
        </authorList>
    </citation>
    <scope>NUCLEOTIDE SEQUENCE [LARGE SCALE GENOMIC DNA]</scope>
    <source>
        <strain evidence="1 2">DSM 18170</strain>
    </source>
</reference>
<dbReference type="AlphaFoldDB" id="F0QZ20"/>
<accession>F0QZ20</accession>